<dbReference type="PANTHER" id="PTHR11559">
    <property type="entry name" value="CARBOXYLESTERASE"/>
    <property type="match status" value="1"/>
</dbReference>
<keyword evidence="3" id="KW-1185">Reference proteome</keyword>
<dbReference type="Pfam" id="PF00135">
    <property type="entry name" value="COesterase"/>
    <property type="match status" value="1"/>
</dbReference>
<evidence type="ECO:0000313" key="2">
    <source>
        <dbReference type="EMBL" id="QXN93092.1"/>
    </source>
</evidence>
<dbReference type="Proteomes" id="UP000694257">
    <property type="component" value="Chromosome"/>
</dbReference>
<name>A0ABX8RW41_NOCIO</name>
<sequence length="489" mass="52890">MASSQSTVEVALPEGTVAGRIDDGYLTFNGIPYAAAPFGANRFRLPQPPERWDGVRAAFDFGPAAPQPDTFPFLGSSLSAALYPWGENCLTVNISTPDVGANRLPVMVWLHPGSYARGGAADTRINGGAFARDGVVCVTVGYRLGVDGFLAIPEQPLNLGLHDVLAALRWVQATIGRFGGDPRNVTAFGNSAGAGAIAAIARAAAAENLFGRAILQSAPLSLVADPDQAWILGKRVPADLGVSDVRDLPLDLLIERQHLMNDRFRDPEFWGPYSYLLTPFMPTVDGELIASTRLAERIPASIDLLVGNTRDEARFFLLPPELMQSATPESVHAAQQAYRMSAASIAAAQRLYKDRDAGEQLAETMTNQCFRGPAVELTESHSSAGGVSYAYEFTWRSTAFDGALGAAHALELPFLFDCLENPAVRALVGADAPRELGTALRRSWTDFARTGDPGWPAYELDNRLTMVFDENSEPTYDPRARHRPAWEIR</sequence>
<evidence type="ECO:0000313" key="3">
    <source>
        <dbReference type="Proteomes" id="UP000694257"/>
    </source>
</evidence>
<protein>
    <submittedName>
        <fullName evidence="2">Carboxylesterase family protein</fullName>
    </submittedName>
</protein>
<dbReference type="InterPro" id="IPR002018">
    <property type="entry name" value="CarbesteraseB"/>
</dbReference>
<reference evidence="2 3" key="1">
    <citation type="submission" date="2021-07" db="EMBL/GenBank/DDBJ databases">
        <title>Whole Genome Sequence of Nocardia Iowensis.</title>
        <authorList>
            <person name="Lamm A."/>
            <person name="Collins-Fairclough A.M."/>
            <person name="Bunk B."/>
            <person name="Sproer C."/>
        </authorList>
    </citation>
    <scope>NUCLEOTIDE SEQUENCE [LARGE SCALE GENOMIC DNA]</scope>
    <source>
        <strain evidence="2 3">NRRL 5646</strain>
    </source>
</reference>
<dbReference type="EMBL" id="CP078145">
    <property type="protein sequence ID" value="QXN93092.1"/>
    <property type="molecule type" value="Genomic_DNA"/>
</dbReference>
<evidence type="ECO:0000259" key="1">
    <source>
        <dbReference type="Pfam" id="PF00135"/>
    </source>
</evidence>
<dbReference type="InterPro" id="IPR050309">
    <property type="entry name" value="Type-B_Carboxylest/Lipase"/>
</dbReference>
<dbReference type="RefSeq" id="WP_218474848.1">
    <property type="nucleotide sequence ID" value="NZ_BAABJN010000001.1"/>
</dbReference>
<feature type="domain" description="Carboxylesterase type B" evidence="1">
    <location>
        <begin position="9"/>
        <end position="454"/>
    </location>
</feature>
<organism evidence="2 3">
    <name type="scientific">Nocardia iowensis</name>
    <dbReference type="NCBI Taxonomy" id="204891"/>
    <lineage>
        <taxon>Bacteria</taxon>
        <taxon>Bacillati</taxon>
        <taxon>Actinomycetota</taxon>
        <taxon>Actinomycetes</taxon>
        <taxon>Mycobacteriales</taxon>
        <taxon>Nocardiaceae</taxon>
        <taxon>Nocardia</taxon>
    </lineage>
</organism>
<proteinExistence type="predicted"/>
<gene>
    <name evidence="2" type="ORF">KV110_08290</name>
</gene>
<accession>A0ABX8RW41</accession>